<comment type="similarity">
    <text evidence="3">Belongs to the hyi family.</text>
</comment>
<dbReference type="FunFam" id="3.20.20.150:FF:000022">
    <property type="entry name" value="D-psicose 3-epimerase"/>
    <property type="match status" value="1"/>
</dbReference>
<dbReference type="GO" id="GO:0050897">
    <property type="term" value="F:cobalt ion binding"/>
    <property type="evidence" value="ECO:0007669"/>
    <property type="project" value="UniProtKB-ARBA"/>
</dbReference>
<dbReference type="GO" id="GO:0016857">
    <property type="term" value="F:racemase and epimerase activity, acting on carbohydrates and derivatives"/>
    <property type="evidence" value="ECO:0007669"/>
    <property type="project" value="UniProtKB-ARBA"/>
</dbReference>
<organism evidence="14 15">
    <name type="scientific">Bilifractor porci</name>
    <dbReference type="NCBI Taxonomy" id="2606636"/>
    <lineage>
        <taxon>Bacteria</taxon>
        <taxon>Bacillati</taxon>
        <taxon>Bacillota</taxon>
        <taxon>Clostridia</taxon>
        <taxon>Lachnospirales</taxon>
        <taxon>Lachnospiraceae</taxon>
        <taxon>Bilifractor</taxon>
    </lineage>
</organism>
<evidence type="ECO:0000256" key="3">
    <source>
        <dbReference type="ARBA" id="ARBA00005962"/>
    </source>
</evidence>
<evidence type="ECO:0000256" key="4">
    <source>
        <dbReference type="ARBA" id="ARBA00011881"/>
    </source>
</evidence>
<comment type="catalytic activity">
    <reaction evidence="9">
        <text>D-allulose = keto-D-fructose</text>
        <dbReference type="Rhea" id="RHEA:42360"/>
        <dbReference type="ChEBI" id="CHEBI:27605"/>
        <dbReference type="ChEBI" id="CHEBI:48095"/>
        <dbReference type="EC" id="5.1.3.30"/>
    </reaction>
</comment>
<evidence type="ECO:0000256" key="6">
    <source>
        <dbReference type="ARBA" id="ARBA00023211"/>
    </source>
</evidence>
<evidence type="ECO:0000256" key="5">
    <source>
        <dbReference type="ARBA" id="ARBA00022723"/>
    </source>
</evidence>
<dbReference type="InterPro" id="IPR013022">
    <property type="entry name" value="Xyl_isomerase-like_TIM-brl"/>
</dbReference>
<dbReference type="Gene3D" id="3.20.20.150">
    <property type="entry name" value="Divalent-metal-dependent TIM barrel enzymes"/>
    <property type="match status" value="1"/>
</dbReference>
<evidence type="ECO:0000256" key="9">
    <source>
        <dbReference type="ARBA" id="ARBA00052403"/>
    </source>
</evidence>
<dbReference type="InterPro" id="IPR050312">
    <property type="entry name" value="IolE/XylAMocC-like"/>
</dbReference>
<feature type="domain" description="Xylose isomerase-like TIM barrel" evidence="13">
    <location>
        <begin position="22"/>
        <end position="246"/>
    </location>
</feature>
<dbReference type="InterPro" id="IPR036237">
    <property type="entry name" value="Xyl_isomerase-like_sf"/>
</dbReference>
<keyword evidence="8" id="KW-0170">Cobalt</keyword>
<comment type="caution">
    <text evidence="14">The sequence shown here is derived from an EMBL/GenBank/DDBJ whole genome shotgun (WGS) entry which is preliminary data.</text>
</comment>
<comment type="subunit">
    <text evidence="4">Homotetramer.</text>
</comment>
<comment type="cofactor">
    <cofactor evidence="2">
        <name>Co(2+)</name>
        <dbReference type="ChEBI" id="CHEBI:48828"/>
    </cofactor>
</comment>
<dbReference type="PANTHER" id="PTHR12110:SF41">
    <property type="entry name" value="INOSOSE DEHYDRATASE"/>
    <property type="match status" value="1"/>
</dbReference>
<evidence type="ECO:0000256" key="11">
    <source>
        <dbReference type="ARBA" id="ARBA00066360"/>
    </source>
</evidence>
<reference evidence="14 15" key="1">
    <citation type="submission" date="2019-08" db="EMBL/GenBank/DDBJ databases">
        <title>In-depth cultivation of the pig gut microbiome towards novel bacterial diversity and tailored functional studies.</title>
        <authorList>
            <person name="Wylensek D."/>
            <person name="Hitch T.C.A."/>
            <person name="Clavel T."/>
        </authorList>
    </citation>
    <scope>NUCLEOTIDE SEQUENCE [LARGE SCALE GENOMIC DNA]</scope>
    <source>
        <strain evidence="14 15">Oil+RF-744-WCA-WT-13</strain>
    </source>
</reference>
<keyword evidence="7 14" id="KW-0413">Isomerase</keyword>
<comment type="cofactor">
    <cofactor evidence="1">
        <name>Mn(2+)</name>
        <dbReference type="ChEBI" id="CHEBI:29035"/>
    </cofactor>
</comment>
<comment type="function">
    <text evidence="10">Involved in the biosynthesis of D-psicose. Catalyzes the reversible epimerization of D-fructose at the C3 position to yield D-psicose. The enzyme is highly specific for D-psicose and shows very low activity with D-tagatose.</text>
</comment>
<dbReference type="AlphaFoldDB" id="A0A7X2P9I6"/>
<name>A0A7X2P9I6_9FIRM</name>
<sequence>MKHGIYYAYWEHQWKANYCYYVDKVARLGFDVLEIGCGSLPDYSKEQVSELKKHADDHGIILSGGYGPTANHNIASKDPKVRENALDWYKRLFEKMGELDMRMLCGALYAYWPIDFSNVDSKEEEWKRSVEGTRLLADAAAPYNINLGMETINRFEEYLLNTADECIAFVKEVGKDNVKIHLDTFHMNIEEDDIGTAIRKAGKLLGHLHTGECNRKVPGQGRIPWHEIGQALRDIQYDEMVVMEPFVLMGGEAGRDIKIWRDISKGASEEQLDRDAADAVCFQRYMLDWNR</sequence>
<evidence type="ECO:0000256" key="7">
    <source>
        <dbReference type="ARBA" id="ARBA00023235"/>
    </source>
</evidence>
<gene>
    <name evidence="14" type="ORF">FYJ60_10315</name>
</gene>
<protein>
    <recommendedName>
        <fullName evidence="12">D-psicose 3-epimerase</fullName>
        <ecNumber evidence="11">5.1.3.30</ecNumber>
    </recommendedName>
</protein>
<evidence type="ECO:0000313" key="15">
    <source>
        <dbReference type="Proteomes" id="UP000466864"/>
    </source>
</evidence>
<evidence type="ECO:0000259" key="13">
    <source>
        <dbReference type="Pfam" id="PF01261"/>
    </source>
</evidence>
<dbReference type="EC" id="5.1.3.30" evidence="11"/>
<dbReference type="SUPFAM" id="SSF51658">
    <property type="entry name" value="Xylose isomerase-like"/>
    <property type="match status" value="1"/>
</dbReference>
<evidence type="ECO:0000256" key="2">
    <source>
        <dbReference type="ARBA" id="ARBA00001941"/>
    </source>
</evidence>
<dbReference type="Pfam" id="PF01261">
    <property type="entry name" value="AP_endonuc_2"/>
    <property type="match status" value="1"/>
</dbReference>
<accession>A0A7X2P9I6</accession>
<evidence type="ECO:0000313" key="14">
    <source>
        <dbReference type="EMBL" id="MST82710.1"/>
    </source>
</evidence>
<evidence type="ECO:0000256" key="10">
    <source>
        <dbReference type="ARBA" id="ARBA00059907"/>
    </source>
</evidence>
<evidence type="ECO:0000256" key="12">
    <source>
        <dbReference type="ARBA" id="ARBA00074544"/>
    </source>
</evidence>
<dbReference type="GO" id="GO:0030145">
    <property type="term" value="F:manganese ion binding"/>
    <property type="evidence" value="ECO:0007669"/>
    <property type="project" value="UniProtKB-ARBA"/>
</dbReference>
<dbReference type="EMBL" id="VUMV01000008">
    <property type="protein sequence ID" value="MST82710.1"/>
    <property type="molecule type" value="Genomic_DNA"/>
</dbReference>
<dbReference type="PANTHER" id="PTHR12110">
    <property type="entry name" value="HYDROXYPYRUVATE ISOMERASE"/>
    <property type="match status" value="1"/>
</dbReference>
<evidence type="ECO:0000256" key="8">
    <source>
        <dbReference type="ARBA" id="ARBA00023285"/>
    </source>
</evidence>
<proteinExistence type="inferred from homology"/>
<keyword evidence="15" id="KW-1185">Reference proteome</keyword>
<keyword evidence="6" id="KW-0464">Manganese</keyword>
<dbReference type="Proteomes" id="UP000466864">
    <property type="component" value="Unassembled WGS sequence"/>
</dbReference>
<evidence type="ECO:0000256" key="1">
    <source>
        <dbReference type="ARBA" id="ARBA00001936"/>
    </source>
</evidence>
<keyword evidence="5" id="KW-0479">Metal-binding</keyword>